<sequence>MNSIYPELIAVDVQAETSEEAIRKVGQIFLDNGFVKDTYIDAVVAREKVYPTGLQLADMGVAMPHTDPPHVYKSGVCVAKLAKPVTFMHMGTEDQPVEAEMLFMMAITDPSQHLETLSKVMNVFQKPEIAKEFKDATTNEELYKVAYKHIGLED</sequence>
<accession>A0A413T1J6</accession>
<dbReference type="Proteomes" id="UP000283314">
    <property type="component" value="Unassembled WGS sequence"/>
</dbReference>
<reference evidence="6 7" key="1">
    <citation type="submission" date="2018-08" db="EMBL/GenBank/DDBJ databases">
        <title>A genome reference for cultivated species of the human gut microbiota.</title>
        <authorList>
            <person name="Zou Y."/>
            <person name="Xue W."/>
            <person name="Luo G."/>
        </authorList>
    </citation>
    <scope>NUCLEOTIDE SEQUENCE [LARGE SCALE GENOMIC DNA]</scope>
    <source>
        <strain evidence="5 6">AF37-4</strain>
        <strain evidence="4 9">AM42-30</strain>
        <strain evidence="3 7">AM43-2</strain>
        <strain evidence="2 8">AM44-11BH</strain>
    </source>
</reference>
<dbReference type="CDD" id="cd00211">
    <property type="entry name" value="PTS_IIA_fru"/>
    <property type="match status" value="1"/>
</dbReference>
<dbReference type="AlphaFoldDB" id="A0A413T1J6"/>
<dbReference type="InterPro" id="IPR016152">
    <property type="entry name" value="PTrfase/Anion_transptr"/>
</dbReference>
<name>A0A413T1J6_9FIRM</name>
<dbReference type="InterPro" id="IPR051541">
    <property type="entry name" value="PTS_SugarTrans_NitroReg"/>
</dbReference>
<gene>
    <name evidence="5" type="ORF">DW018_03160</name>
    <name evidence="4" type="ORF">DW918_10245</name>
    <name evidence="3" type="ORF">DW929_10940</name>
    <name evidence="2" type="ORF">DW944_01845</name>
</gene>
<dbReference type="EMBL" id="QSFV01000047">
    <property type="protein sequence ID" value="RHA76771.1"/>
    <property type="molecule type" value="Genomic_DNA"/>
</dbReference>
<dbReference type="PANTHER" id="PTHR47738:SF3">
    <property type="entry name" value="PHOSPHOTRANSFERASE SYSTEM MANNITOL_FRUCTOSE-SPECIFIC IIA DOMAIN CONTAINING PROTEIN"/>
    <property type="match status" value="1"/>
</dbReference>
<dbReference type="PANTHER" id="PTHR47738">
    <property type="entry name" value="PTS SYSTEM FRUCTOSE-LIKE EIIA COMPONENT-RELATED"/>
    <property type="match status" value="1"/>
</dbReference>
<dbReference type="EMBL" id="QSFO01000014">
    <property type="protein sequence ID" value="RHA52580.1"/>
    <property type="molecule type" value="Genomic_DNA"/>
</dbReference>
<keyword evidence="4" id="KW-0813">Transport</keyword>
<dbReference type="Proteomes" id="UP000285740">
    <property type="component" value="Unassembled WGS sequence"/>
</dbReference>
<dbReference type="EMBL" id="QROT01000002">
    <property type="protein sequence ID" value="RHL47134.1"/>
    <property type="molecule type" value="Genomic_DNA"/>
</dbReference>
<dbReference type="EMBL" id="QSFD01000002">
    <property type="protein sequence ID" value="RHA19914.1"/>
    <property type="molecule type" value="Genomic_DNA"/>
</dbReference>
<dbReference type="SUPFAM" id="SSF55804">
    <property type="entry name" value="Phoshotransferase/anion transport protein"/>
    <property type="match status" value="1"/>
</dbReference>
<dbReference type="RefSeq" id="WP_117901439.1">
    <property type="nucleotide sequence ID" value="NZ_CABJDQ010000002.1"/>
</dbReference>
<dbReference type="GeneID" id="66466231"/>
<dbReference type="PROSITE" id="PS51094">
    <property type="entry name" value="PTS_EIIA_TYPE_2"/>
    <property type="match status" value="1"/>
</dbReference>
<evidence type="ECO:0000313" key="9">
    <source>
        <dbReference type="Proteomes" id="UP000285740"/>
    </source>
</evidence>
<evidence type="ECO:0000313" key="7">
    <source>
        <dbReference type="Proteomes" id="UP000284598"/>
    </source>
</evidence>
<evidence type="ECO:0000313" key="5">
    <source>
        <dbReference type="EMBL" id="RHL47134.1"/>
    </source>
</evidence>
<dbReference type="InterPro" id="IPR002178">
    <property type="entry name" value="PTS_EIIA_type-2_dom"/>
</dbReference>
<evidence type="ECO:0000313" key="8">
    <source>
        <dbReference type="Proteomes" id="UP000284779"/>
    </source>
</evidence>
<evidence type="ECO:0000313" key="3">
    <source>
        <dbReference type="EMBL" id="RHA52580.1"/>
    </source>
</evidence>
<dbReference type="Proteomes" id="UP000284598">
    <property type="component" value="Unassembled WGS sequence"/>
</dbReference>
<comment type="caution">
    <text evidence="4">The sequence shown here is derived from an EMBL/GenBank/DDBJ whole genome shotgun (WGS) entry which is preliminary data.</text>
</comment>
<protein>
    <submittedName>
        <fullName evidence="4">PTS sugar transporter subunit IIA</fullName>
    </submittedName>
</protein>
<dbReference type="Gene3D" id="3.40.930.10">
    <property type="entry name" value="Mannitol-specific EII, Chain A"/>
    <property type="match status" value="1"/>
</dbReference>
<evidence type="ECO:0000313" key="4">
    <source>
        <dbReference type="EMBL" id="RHA76771.1"/>
    </source>
</evidence>
<evidence type="ECO:0000259" key="1">
    <source>
        <dbReference type="PROSITE" id="PS51094"/>
    </source>
</evidence>
<evidence type="ECO:0000313" key="2">
    <source>
        <dbReference type="EMBL" id="RHA19914.1"/>
    </source>
</evidence>
<feature type="domain" description="PTS EIIA type-2" evidence="1">
    <location>
        <begin position="2"/>
        <end position="149"/>
    </location>
</feature>
<dbReference type="Pfam" id="PF00359">
    <property type="entry name" value="PTS_EIIA_2"/>
    <property type="match status" value="1"/>
</dbReference>
<evidence type="ECO:0000313" key="6">
    <source>
        <dbReference type="Proteomes" id="UP000283314"/>
    </source>
</evidence>
<organism evidence="4 9">
    <name type="scientific">Eubacterium ventriosum</name>
    <dbReference type="NCBI Taxonomy" id="39496"/>
    <lineage>
        <taxon>Bacteria</taxon>
        <taxon>Bacillati</taxon>
        <taxon>Bacillota</taxon>
        <taxon>Clostridia</taxon>
        <taxon>Eubacteriales</taxon>
        <taxon>Eubacteriaceae</taxon>
        <taxon>Eubacterium</taxon>
    </lineage>
</organism>
<keyword evidence="8" id="KW-1185">Reference proteome</keyword>
<dbReference type="Proteomes" id="UP000284779">
    <property type="component" value="Unassembled WGS sequence"/>
</dbReference>
<proteinExistence type="predicted"/>
<keyword evidence="4" id="KW-0762">Sugar transport</keyword>